<keyword evidence="6" id="KW-0931">ER-Golgi transport</keyword>
<feature type="transmembrane region" description="Helical" evidence="11">
    <location>
        <begin position="105"/>
        <end position="126"/>
    </location>
</feature>
<keyword evidence="5" id="KW-0256">Endoplasmic reticulum</keyword>
<feature type="transmembrane region" description="Helical" evidence="11">
    <location>
        <begin position="194"/>
        <end position="215"/>
    </location>
</feature>
<keyword evidence="10" id="KW-0675">Receptor</keyword>
<evidence type="ECO:0000256" key="7">
    <source>
        <dbReference type="ARBA" id="ARBA00022927"/>
    </source>
</evidence>
<feature type="transmembrane region" description="Helical" evidence="11">
    <location>
        <begin position="235"/>
        <end position="257"/>
    </location>
</feature>
<evidence type="ECO:0000313" key="12">
    <source>
        <dbReference type="EMBL" id="KAK9757205.1"/>
    </source>
</evidence>
<dbReference type="AlphaFoldDB" id="A0AAW1NIU1"/>
<keyword evidence="4 11" id="KW-0812">Transmembrane</keyword>
<dbReference type="InterPro" id="IPR000133">
    <property type="entry name" value="ER_ret_rcpt"/>
</dbReference>
<protein>
    <recommendedName>
        <fullName evidence="14">ER lumen protein retaining receptor</fullName>
    </recommendedName>
</protein>
<dbReference type="GO" id="GO:0015031">
    <property type="term" value="P:protein transport"/>
    <property type="evidence" value="ECO:0007669"/>
    <property type="project" value="UniProtKB-KW"/>
</dbReference>
<dbReference type="Pfam" id="PF00810">
    <property type="entry name" value="ER_lumen_recept"/>
    <property type="match status" value="1"/>
</dbReference>
<evidence type="ECO:0000256" key="11">
    <source>
        <dbReference type="SAM" id="Phobius"/>
    </source>
</evidence>
<accession>A0AAW1NIU1</accession>
<evidence type="ECO:0000256" key="1">
    <source>
        <dbReference type="ARBA" id="ARBA00004477"/>
    </source>
</evidence>
<dbReference type="GO" id="GO:0005789">
    <property type="term" value="C:endoplasmic reticulum membrane"/>
    <property type="evidence" value="ECO:0007669"/>
    <property type="project" value="UniProtKB-SubCell"/>
</dbReference>
<dbReference type="PANTHER" id="PTHR10585">
    <property type="entry name" value="ER LUMEN PROTEIN RETAINING RECEPTOR"/>
    <property type="match status" value="1"/>
</dbReference>
<name>A0AAW1NIU1_SAPOF</name>
<dbReference type="EMBL" id="JBDFQZ010000001">
    <property type="protein sequence ID" value="KAK9757205.1"/>
    <property type="molecule type" value="Genomic_DNA"/>
</dbReference>
<evidence type="ECO:0000256" key="6">
    <source>
        <dbReference type="ARBA" id="ARBA00022892"/>
    </source>
</evidence>
<comment type="caution">
    <text evidence="12">The sequence shown here is derived from an EMBL/GenBank/DDBJ whole genome shotgun (WGS) entry which is preliminary data.</text>
</comment>
<comment type="subcellular location">
    <subcellularLocation>
        <location evidence="1">Endoplasmic reticulum membrane</location>
        <topology evidence="1">Multi-pass membrane protein</topology>
    </subcellularLocation>
</comment>
<proteinExistence type="inferred from homology"/>
<dbReference type="GO" id="GO:0016192">
    <property type="term" value="P:vesicle-mediated transport"/>
    <property type="evidence" value="ECO:0007669"/>
    <property type="project" value="UniProtKB-KW"/>
</dbReference>
<evidence type="ECO:0000256" key="8">
    <source>
        <dbReference type="ARBA" id="ARBA00022989"/>
    </source>
</evidence>
<feature type="transmembrane region" description="Helical" evidence="11">
    <location>
        <begin position="47"/>
        <end position="67"/>
    </location>
</feature>
<keyword evidence="3" id="KW-0813">Transport</keyword>
<evidence type="ECO:0000313" key="13">
    <source>
        <dbReference type="Proteomes" id="UP001443914"/>
    </source>
</evidence>
<keyword evidence="13" id="KW-1185">Reference proteome</keyword>
<evidence type="ECO:0000256" key="2">
    <source>
        <dbReference type="ARBA" id="ARBA00010120"/>
    </source>
</evidence>
<reference evidence="12" key="1">
    <citation type="submission" date="2024-03" db="EMBL/GenBank/DDBJ databases">
        <title>WGS assembly of Saponaria officinalis var. Norfolk2.</title>
        <authorList>
            <person name="Jenkins J."/>
            <person name="Shu S."/>
            <person name="Grimwood J."/>
            <person name="Barry K."/>
            <person name="Goodstein D."/>
            <person name="Schmutz J."/>
            <person name="Leebens-Mack J."/>
            <person name="Osbourn A."/>
        </authorList>
    </citation>
    <scope>NUCLEOTIDE SEQUENCE [LARGE SCALE GENOMIC DNA]</scope>
    <source>
        <strain evidence="12">JIC</strain>
    </source>
</reference>
<evidence type="ECO:0000256" key="4">
    <source>
        <dbReference type="ARBA" id="ARBA00022692"/>
    </source>
</evidence>
<evidence type="ECO:0008006" key="14">
    <source>
        <dbReference type="Google" id="ProtNLM"/>
    </source>
</evidence>
<feature type="transmembrane region" description="Helical" evidence="11">
    <location>
        <begin position="21"/>
        <end position="41"/>
    </location>
</feature>
<dbReference type="GO" id="GO:0046923">
    <property type="term" value="F:ER retention sequence binding"/>
    <property type="evidence" value="ECO:0007669"/>
    <property type="project" value="InterPro"/>
</dbReference>
<dbReference type="Proteomes" id="UP001443914">
    <property type="component" value="Unassembled WGS sequence"/>
</dbReference>
<dbReference type="GO" id="GO:0006621">
    <property type="term" value="P:protein retention in ER lumen"/>
    <property type="evidence" value="ECO:0007669"/>
    <property type="project" value="InterPro"/>
</dbReference>
<dbReference type="PRINTS" id="PR00660">
    <property type="entry name" value="ERLUMENR"/>
</dbReference>
<comment type="similarity">
    <text evidence="2">Belongs to the ERD2 family.</text>
</comment>
<organism evidence="12 13">
    <name type="scientific">Saponaria officinalis</name>
    <name type="common">Common soapwort</name>
    <name type="synonym">Lychnis saponaria</name>
    <dbReference type="NCBI Taxonomy" id="3572"/>
    <lineage>
        <taxon>Eukaryota</taxon>
        <taxon>Viridiplantae</taxon>
        <taxon>Streptophyta</taxon>
        <taxon>Embryophyta</taxon>
        <taxon>Tracheophyta</taxon>
        <taxon>Spermatophyta</taxon>
        <taxon>Magnoliopsida</taxon>
        <taxon>eudicotyledons</taxon>
        <taxon>Gunneridae</taxon>
        <taxon>Pentapetalae</taxon>
        <taxon>Caryophyllales</taxon>
        <taxon>Caryophyllaceae</taxon>
        <taxon>Caryophylleae</taxon>
        <taxon>Saponaria</taxon>
    </lineage>
</organism>
<evidence type="ECO:0000256" key="3">
    <source>
        <dbReference type="ARBA" id="ARBA00022448"/>
    </source>
</evidence>
<keyword evidence="7" id="KW-0653">Protein transport</keyword>
<keyword evidence="8 11" id="KW-1133">Transmembrane helix</keyword>
<gene>
    <name evidence="12" type="ORF">RND81_01G147900</name>
</gene>
<feature type="transmembrane region" description="Helical" evidence="11">
    <location>
        <begin position="138"/>
        <end position="155"/>
    </location>
</feature>
<sequence length="280" mass="32000">MGGLTILRKINQWIQSKSLKAKIIIGGIIGLISLVALRLFVKEYDHFFVASESIHALGILVLIVKLTTGHKRSCSGLSLKTQELTAIFLSARLVCSFMMENDIHTILDSITLIFTLWVIYMIRFNLKSTYIKELDTFPLYYVIVPCAVIALLIHPRAMTSYIARVLWSFCSCVEALSVLPQLRFMQNAKMVETFTAHYVFALGVARFLGCAHWIFQIYESKGAYLFLAGRGHFWILLMLLAEAVQTFILVDFCYYYVKRYVSKPLILLQTIISVLILKYL</sequence>
<keyword evidence="9 11" id="KW-0472">Membrane</keyword>
<evidence type="ECO:0000256" key="10">
    <source>
        <dbReference type="ARBA" id="ARBA00023170"/>
    </source>
</evidence>
<evidence type="ECO:0000256" key="9">
    <source>
        <dbReference type="ARBA" id="ARBA00023136"/>
    </source>
</evidence>
<evidence type="ECO:0000256" key="5">
    <source>
        <dbReference type="ARBA" id="ARBA00022824"/>
    </source>
</evidence>